<evidence type="ECO:0000256" key="5">
    <source>
        <dbReference type="HAMAP-Rule" id="MF_01874"/>
    </source>
</evidence>
<sequence length="150" mass="15885">MSGLAMLIALLVIGVFFRSNLIAAAALILLILKLVNLQFIFPYLEKRGLEIGLLFLIISILVPLASGKIDSKDIIYTLTSLPGLMAILGGALATHLNGEGLKLLQVDPAVIFGLVFGSIIGIVLFNGQPVGPLMAAGITALFLEVIYLIK</sequence>
<evidence type="ECO:0000256" key="4">
    <source>
        <dbReference type="ARBA" id="ARBA00023136"/>
    </source>
</evidence>
<evidence type="ECO:0000313" key="6">
    <source>
        <dbReference type="EMBL" id="ACV63171.1"/>
    </source>
</evidence>
<dbReference type="GO" id="GO:0005886">
    <property type="term" value="C:plasma membrane"/>
    <property type="evidence" value="ECO:0007669"/>
    <property type="project" value="UniProtKB-SubCell"/>
</dbReference>
<dbReference type="PANTHER" id="PTHR38452:SF1">
    <property type="entry name" value="UPF0756 MEMBRANE PROTEIN YEAL"/>
    <property type="match status" value="1"/>
</dbReference>
<protein>
    <recommendedName>
        <fullName evidence="5">UPF0756 membrane protein Dtox_2360</fullName>
    </recommendedName>
</protein>
<keyword evidence="7" id="KW-1185">Reference proteome</keyword>
<dbReference type="HOGENOM" id="CLU_125889_1_0_9"/>
<evidence type="ECO:0000256" key="1">
    <source>
        <dbReference type="ARBA" id="ARBA00022475"/>
    </source>
</evidence>
<keyword evidence="2 5" id="KW-0812">Transmembrane</keyword>
<accession>C8W0B6</accession>
<dbReference type="STRING" id="485916.Dtox_2360"/>
<comment type="similarity">
    <text evidence="5">Belongs to the UPF0756 family.</text>
</comment>
<evidence type="ECO:0000256" key="3">
    <source>
        <dbReference type="ARBA" id="ARBA00022989"/>
    </source>
</evidence>
<dbReference type="InterPro" id="IPR007382">
    <property type="entry name" value="UPF0756_TM"/>
</dbReference>
<dbReference type="eggNOG" id="COG2707">
    <property type="taxonomic scope" value="Bacteria"/>
</dbReference>
<feature type="transmembrane region" description="Helical" evidence="5">
    <location>
        <begin position="131"/>
        <end position="149"/>
    </location>
</feature>
<dbReference type="PANTHER" id="PTHR38452">
    <property type="entry name" value="UPF0756 MEMBRANE PROTEIN YEAL"/>
    <property type="match status" value="1"/>
</dbReference>
<feature type="transmembrane region" description="Helical" evidence="5">
    <location>
        <begin position="51"/>
        <end position="69"/>
    </location>
</feature>
<feature type="transmembrane region" description="Helical" evidence="5">
    <location>
        <begin position="6"/>
        <end position="31"/>
    </location>
</feature>
<dbReference type="Proteomes" id="UP000002217">
    <property type="component" value="Chromosome"/>
</dbReference>
<name>C8W0B6_DESAS</name>
<dbReference type="HAMAP" id="MF_01874">
    <property type="entry name" value="UPF0756"/>
    <property type="match status" value="1"/>
</dbReference>
<comment type="subcellular location">
    <subcellularLocation>
        <location evidence="5">Cell membrane</location>
        <topology evidence="5">Multi-pass membrane protein</topology>
    </subcellularLocation>
</comment>
<organism evidence="6 7">
    <name type="scientific">Desulfofarcimen acetoxidans (strain ATCC 49208 / DSM 771 / KCTC 5769 / VKM B-1644 / 5575)</name>
    <name type="common">Desulfotomaculum acetoxidans</name>
    <dbReference type="NCBI Taxonomy" id="485916"/>
    <lineage>
        <taxon>Bacteria</taxon>
        <taxon>Bacillati</taxon>
        <taxon>Bacillota</taxon>
        <taxon>Clostridia</taxon>
        <taxon>Eubacteriales</taxon>
        <taxon>Peptococcaceae</taxon>
        <taxon>Desulfofarcimen</taxon>
    </lineage>
</organism>
<dbReference type="KEGG" id="dae:Dtox_2360"/>
<keyword evidence="1 5" id="KW-1003">Cell membrane</keyword>
<feature type="transmembrane region" description="Helical" evidence="5">
    <location>
        <begin position="75"/>
        <end position="94"/>
    </location>
</feature>
<keyword evidence="4 5" id="KW-0472">Membrane</keyword>
<reference evidence="6 7" key="1">
    <citation type="journal article" date="2009" name="Stand. Genomic Sci.">
        <title>Complete genome sequence of Desulfotomaculum acetoxidans type strain (5575).</title>
        <authorList>
            <person name="Spring S."/>
            <person name="Lapidus A."/>
            <person name="Schroder M."/>
            <person name="Gleim D."/>
            <person name="Sims D."/>
            <person name="Meincke L."/>
            <person name="Glavina Del Rio T."/>
            <person name="Tice H."/>
            <person name="Copeland A."/>
            <person name="Cheng J.F."/>
            <person name="Lucas S."/>
            <person name="Chen F."/>
            <person name="Nolan M."/>
            <person name="Bruce D."/>
            <person name="Goodwin L."/>
            <person name="Pitluck S."/>
            <person name="Ivanova N."/>
            <person name="Mavromatis K."/>
            <person name="Mikhailova N."/>
            <person name="Pati A."/>
            <person name="Chen A."/>
            <person name="Palaniappan K."/>
            <person name="Land M."/>
            <person name="Hauser L."/>
            <person name="Chang Y.J."/>
            <person name="Jeffries C.D."/>
            <person name="Chain P."/>
            <person name="Saunders E."/>
            <person name="Brettin T."/>
            <person name="Detter J.C."/>
            <person name="Goker M."/>
            <person name="Bristow J."/>
            <person name="Eisen J.A."/>
            <person name="Markowitz V."/>
            <person name="Hugenholtz P."/>
            <person name="Kyrpides N.C."/>
            <person name="Klenk H.P."/>
            <person name="Han C."/>
        </authorList>
    </citation>
    <scope>NUCLEOTIDE SEQUENCE [LARGE SCALE GENOMIC DNA]</scope>
    <source>
        <strain evidence="7">ATCC 49208 / DSM 771 / VKM B-1644</strain>
    </source>
</reference>
<dbReference type="EMBL" id="CP001720">
    <property type="protein sequence ID" value="ACV63171.1"/>
    <property type="molecule type" value="Genomic_DNA"/>
</dbReference>
<keyword evidence="3 5" id="KW-1133">Transmembrane helix</keyword>
<dbReference type="AlphaFoldDB" id="C8W0B6"/>
<feature type="transmembrane region" description="Helical" evidence="5">
    <location>
        <begin position="106"/>
        <end position="125"/>
    </location>
</feature>
<proteinExistence type="inferred from homology"/>
<dbReference type="Pfam" id="PF04284">
    <property type="entry name" value="DUF441"/>
    <property type="match status" value="1"/>
</dbReference>
<dbReference type="RefSeq" id="WP_015757872.1">
    <property type="nucleotide sequence ID" value="NC_013216.1"/>
</dbReference>
<gene>
    <name evidence="6" type="ordered locus">Dtox_2360</name>
</gene>
<evidence type="ECO:0000313" key="7">
    <source>
        <dbReference type="Proteomes" id="UP000002217"/>
    </source>
</evidence>
<evidence type="ECO:0000256" key="2">
    <source>
        <dbReference type="ARBA" id="ARBA00022692"/>
    </source>
</evidence>
<dbReference type="OrthoDB" id="80306at2"/>